<accession>A0A1M7MFB1</accession>
<dbReference type="EMBL" id="FRCA01000017">
    <property type="protein sequence ID" value="SHM89080.1"/>
    <property type="molecule type" value="Genomic_DNA"/>
</dbReference>
<dbReference type="Gene3D" id="3.40.190.10">
    <property type="entry name" value="Periplasmic binding protein-like II"/>
    <property type="match status" value="2"/>
</dbReference>
<evidence type="ECO:0000256" key="4">
    <source>
        <dbReference type="ARBA" id="ARBA00022729"/>
    </source>
</evidence>
<comment type="subcellular location">
    <subcellularLocation>
        <location evidence="1">Periplasm</location>
    </subcellularLocation>
</comment>
<evidence type="ECO:0000256" key="3">
    <source>
        <dbReference type="ARBA" id="ARBA00022448"/>
    </source>
</evidence>
<dbReference type="Pfam" id="PF01547">
    <property type="entry name" value="SBP_bac_1"/>
    <property type="match status" value="1"/>
</dbReference>
<evidence type="ECO:0000313" key="11">
    <source>
        <dbReference type="Proteomes" id="UP000321726"/>
    </source>
</evidence>
<dbReference type="Proteomes" id="UP000184123">
    <property type="component" value="Unassembled WGS sequence"/>
</dbReference>
<protein>
    <recommendedName>
        <fullName evidence="6">Probable sugar-binding periplasmic protein</fullName>
    </recommendedName>
</protein>
<dbReference type="SUPFAM" id="SSF53850">
    <property type="entry name" value="Periplasmic binding protein-like II"/>
    <property type="match status" value="1"/>
</dbReference>
<reference evidence="9 10" key="1">
    <citation type="submission" date="2016-11" db="EMBL/GenBank/DDBJ databases">
        <authorList>
            <person name="Jaros S."/>
            <person name="Januszkiewicz K."/>
            <person name="Wedrychowicz H."/>
        </authorList>
    </citation>
    <scope>NUCLEOTIDE SEQUENCE [LARGE SCALE GENOMIC DNA]</scope>
    <source>
        <strain evidence="9 10">DSM 4740</strain>
    </source>
</reference>
<evidence type="ECO:0000313" key="8">
    <source>
        <dbReference type="EMBL" id="GEN25766.1"/>
    </source>
</evidence>
<gene>
    <name evidence="8" type="ORF">HCU01_37150</name>
    <name evidence="9" type="ORF">SAMN05660971_04169</name>
</gene>
<feature type="signal peptide" evidence="7">
    <location>
        <begin position="1"/>
        <end position="36"/>
    </location>
</feature>
<dbReference type="GO" id="GO:0042597">
    <property type="term" value="C:periplasmic space"/>
    <property type="evidence" value="ECO:0007669"/>
    <property type="project" value="UniProtKB-SubCell"/>
</dbReference>
<dbReference type="EMBL" id="BJXU01000163">
    <property type="protein sequence ID" value="GEN25766.1"/>
    <property type="molecule type" value="Genomic_DNA"/>
</dbReference>
<keyword evidence="4 7" id="KW-0732">Signal</keyword>
<comment type="function">
    <text evidence="5">Part of a binding-protein-dependent transport system for a sugar.</text>
</comment>
<dbReference type="OrthoDB" id="5580590at2"/>
<dbReference type="AlphaFoldDB" id="A0A1M7MFB1"/>
<keyword evidence="11" id="KW-1185">Reference proteome</keyword>
<organism evidence="9 10">
    <name type="scientific">Halomonas cupida</name>
    <dbReference type="NCBI Taxonomy" id="44933"/>
    <lineage>
        <taxon>Bacteria</taxon>
        <taxon>Pseudomonadati</taxon>
        <taxon>Pseudomonadota</taxon>
        <taxon>Gammaproteobacteria</taxon>
        <taxon>Oceanospirillales</taxon>
        <taxon>Halomonadaceae</taxon>
        <taxon>Halomonas</taxon>
    </lineage>
</organism>
<dbReference type="PANTHER" id="PTHR43649">
    <property type="entry name" value="ARABINOSE-BINDING PROTEIN-RELATED"/>
    <property type="match status" value="1"/>
</dbReference>
<dbReference type="InterPro" id="IPR006059">
    <property type="entry name" value="SBP"/>
</dbReference>
<proteinExistence type="inferred from homology"/>
<evidence type="ECO:0000256" key="1">
    <source>
        <dbReference type="ARBA" id="ARBA00004418"/>
    </source>
</evidence>
<evidence type="ECO:0000256" key="5">
    <source>
        <dbReference type="ARBA" id="ARBA00049629"/>
    </source>
</evidence>
<dbReference type="PANTHER" id="PTHR43649:SF28">
    <property type="entry name" value="BINDING PROTEIN COMPONENT OF ABC SUGAR TRANSPORTER-RELATED"/>
    <property type="match status" value="1"/>
</dbReference>
<dbReference type="InterPro" id="IPR050490">
    <property type="entry name" value="Bact_solute-bd_prot1"/>
</dbReference>
<evidence type="ECO:0000313" key="10">
    <source>
        <dbReference type="Proteomes" id="UP000184123"/>
    </source>
</evidence>
<evidence type="ECO:0000256" key="7">
    <source>
        <dbReference type="SAM" id="SignalP"/>
    </source>
</evidence>
<evidence type="ECO:0000256" key="2">
    <source>
        <dbReference type="ARBA" id="ARBA00008520"/>
    </source>
</evidence>
<feature type="chain" id="PRO_5012297147" description="Probable sugar-binding periplasmic protein" evidence="7">
    <location>
        <begin position="37"/>
        <end position="430"/>
    </location>
</feature>
<keyword evidence="3" id="KW-0813">Transport</keyword>
<dbReference type="STRING" id="44933.SAMN05660971_04169"/>
<comment type="similarity">
    <text evidence="2">Belongs to the bacterial solute-binding protein 1 family.</text>
</comment>
<reference evidence="8 11" key="2">
    <citation type="submission" date="2019-07" db="EMBL/GenBank/DDBJ databases">
        <title>Whole genome shotgun sequence of Halomonas cupida NBRC 102219.</title>
        <authorList>
            <person name="Hosoyama A."/>
            <person name="Uohara A."/>
            <person name="Ohji S."/>
            <person name="Ichikawa N."/>
        </authorList>
    </citation>
    <scope>NUCLEOTIDE SEQUENCE [LARGE SCALE GENOMIC DNA]</scope>
    <source>
        <strain evidence="8 11">NBRC 102219</strain>
    </source>
</reference>
<name>A0A1M7MFB1_9GAMM</name>
<evidence type="ECO:0000313" key="9">
    <source>
        <dbReference type="EMBL" id="SHM89080.1"/>
    </source>
</evidence>
<dbReference type="Proteomes" id="UP000321726">
    <property type="component" value="Unassembled WGS sequence"/>
</dbReference>
<evidence type="ECO:0000256" key="6">
    <source>
        <dbReference type="ARBA" id="ARBA00049753"/>
    </source>
</evidence>
<dbReference type="RefSeq" id="WP_084542077.1">
    <property type="nucleotide sequence ID" value="NZ_BJXU01000163.1"/>
</dbReference>
<sequence length="430" mass="46672">MTARLRSIRSLRRPLAALVAGASLSMVAASFTTAQAGEVEVLHWWTSGGEAQAVGTLRDLLESEGHGWKDFAVAGGAGDSAMTVLKSRAMSGNPPSAAQINGPEIQEWGELGLLGNLDEVAAEENWDELLSPIVADMMRHDGHYVAVPVNVHRVNWLWANPTVLEDAGVEVPTTWNELFAAGDALREAGYVPLAHGGQPWQDATTFETVVLSLGGADFYRQAFVELDQETLESDTMIEALTTFRRLRELMDEGMPGRDWNLATKMVIDGQAAMQIMGDWAKGEFTAANMQAGSDYLCAPVPGTADDFIFNIDSFAMFQLEDADASEAQTALARLILQPEFQQTFNQLKGSIPARSDLDMSESDSCAQRSMDDFKAASETDTLVPSVAHRMAMRSDVQGAFFDIITNYFNDDSVTAEQAAQRLSQAASLAF</sequence>